<protein>
    <submittedName>
        <fullName evidence="4">Uncharacterized protein</fullName>
    </submittedName>
</protein>
<reference evidence="4 5" key="1">
    <citation type="submission" date="2024-04" db="EMBL/GenBank/DDBJ databases">
        <title>Genome assembly C_amara_ONT_v2.</title>
        <authorList>
            <person name="Yant L."/>
            <person name="Moore C."/>
            <person name="Slenker M."/>
        </authorList>
    </citation>
    <scope>NUCLEOTIDE SEQUENCE [LARGE SCALE GENOMIC DNA]</scope>
    <source>
        <tissue evidence="4">Leaf</tissue>
    </source>
</reference>
<keyword evidence="1" id="KW-1133">Transmembrane helix</keyword>
<feature type="transmembrane region" description="Helical" evidence="1">
    <location>
        <begin position="5"/>
        <end position="26"/>
    </location>
</feature>
<sequence length="99" mass="11864">MEWFLICHGMVTLTVVVSFLCGQWSIFNNTPIQWIHPFLTFAAYDYFLRFVAFVFGAKDHISSDCLINILLNCKILLYFYTWILYWRSSQVYEFRGCYC</sequence>
<evidence type="ECO:0000313" key="3">
    <source>
        <dbReference type="EMBL" id="KAL1212847.1"/>
    </source>
</evidence>
<dbReference type="EMBL" id="JBANAX010000361">
    <property type="protein sequence ID" value="KAL1212847.1"/>
    <property type="molecule type" value="Genomic_DNA"/>
</dbReference>
<feature type="transmembrane region" description="Helical" evidence="1">
    <location>
        <begin position="69"/>
        <end position="86"/>
    </location>
</feature>
<keyword evidence="5" id="KW-1185">Reference proteome</keyword>
<dbReference type="Proteomes" id="UP001558713">
    <property type="component" value="Unassembled WGS sequence"/>
</dbReference>
<dbReference type="AlphaFoldDB" id="A0ABD1BNI6"/>
<keyword evidence="1" id="KW-0812">Transmembrane</keyword>
<feature type="transmembrane region" description="Helical" evidence="1">
    <location>
        <begin position="38"/>
        <end position="57"/>
    </location>
</feature>
<evidence type="ECO:0000313" key="4">
    <source>
        <dbReference type="EMBL" id="KAL1218771.1"/>
    </source>
</evidence>
<proteinExistence type="predicted"/>
<evidence type="ECO:0000313" key="2">
    <source>
        <dbReference type="EMBL" id="KAL1192558.1"/>
    </source>
</evidence>
<accession>A0ABD1BNI6</accession>
<dbReference type="EMBL" id="JBANAX010000817">
    <property type="protein sequence ID" value="KAL1192558.1"/>
    <property type="molecule type" value="Genomic_DNA"/>
</dbReference>
<organism evidence="4 5">
    <name type="scientific">Cardamine amara subsp. amara</name>
    <dbReference type="NCBI Taxonomy" id="228776"/>
    <lineage>
        <taxon>Eukaryota</taxon>
        <taxon>Viridiplantae</taxon>
        <taxon>Streptophyta</taxon>
        <taxon>Embryophyta</taxon>
        <taxon>Tracheophyta</taxon>
        <taxon>Spermatophyta</taxon>
        <taxon>Magnoliopsida</taxon>
        <taxon>eudicotyledons</taxon>
        <taxon>Gunneridae</taxon>
        <taxon>Pentapetalae</taxon>
        <taxon>rosids</taxon>
        <taxon>malvids</taxon>
        <taxon>Brassicales</taxon>
        <taxon>Brassicaceae</taxon>
        <taxon>Cardamineae</taxon>
        <taxon>Cardamine</taxon>
    </lineage>
</organism>
<evidence type="ECO:0000313" key="5">
    <source>
        <dbReference type="Proteomes" id="UP001558713"/>
    </source>
</evidence>
<name>A0ABD1BNI6_CARAN</name>
<dbReference type="EMBL" id="JBANAX010000199">
    <property type="protein sequence ID" value="KAL1218771.1"/>
    <property type="molecule type" value="Genomic_DNA"/>
</dbReference>
<evidence type="ECO:0000256" key="1">
    <source>
        <dbReference type="SAM" id="Phobius"/>
    </source>
</evidence>
<comment type="caution">
    <text evidence="4">The sequence shown here is derived from an EMBL/GenBank/DDBJ whole genome shotgun (WGS) entry which is preliminary data.</text>
</comment>
<gene>
    <name evidence="3" type="ORF">V5N11_019292</name>
    <name evidence="2" type="ORF">V5N11_020662</name>
    <name evidence="4" type="ORF">V5N11_024913</name>
</gene>
<keyword evidence="1" id="KW-0472">Membrane</keyword>